<name>A0A1M7ILH7_RUMFL</name>
<dbReference type="GO" id="GO:0005886">
    <property type="term" value="C:plasma membrane"/>
    <property type="evidence" value="ECO:0007669"/>
    <property type="project" value="UniProtKB-SubCell"/>
</dbReference>
<evidence type="ECO:0000256" key="6">
    <source>
        <dbReference type="ARBA" id="ARBA00022741"/>
    </source>
</evidence>
<organism evidence="19 20">
    <name type="scientific">Ruminococcus flavefaciens</name>
    <dbReference type="NCBI Taxonomy" id="1265"/>
    <lineage>
        <taxon>Bacteria</taxon>
        <taxon>Bacillati</taxon>
        <taxon>Bacillota</taxon>
        <taxon>Clostridia</taxon>
        <taxon>Eubacteriales</taxon>
        <taxon>Oscillospiraceae</taxon>
        <taxon>Ruminococcus</taxon>
    </lineage>
</organism>
<dbReference type="InterPro" id="IPR050206">
    <property type="entry name" value="FtsK/SpoIIIE/SftA"/>
</dbReference>
<keyword evidence="5 17" id="KW-0812">Transmembrane</keyword>
<feature type="transmembrane region" description="Helical" evidence="17">
    <location>
        <begin position="71"/>
        <end position="95"/>
    </location>
</feature>
<feature type="transmembrane region" description="Helical" evidence="17">
    <location>
        <begin position="149"/>
        <end position="167"/>
    </location>
</feature>
<dbReference type="OrthoDB" id="9807790at2"/>
<feature type="region of interest" description="Disordered" evidence="16">
    <location>
        <begin position="753"/>
        <end position="775"/>
    </location>
</feature>
<dbReference type="InterPro" id="IPR041027">
    <property type="entry name" value="FtsK_alpha"/>
</dbReference>
<dbReference type="Proteomes" id="UP000184394">
    <property type="component" value="Unassembled WGS sequence"/>
</dbReference>
<evidence type="ECO:0000256" key="4">
    <source>
        <dbReference type="ARBA" id="ARBA00022618"/>
    </source>
</evidence>
<feature type="domain" description="FtsK" evidence="18">
    <location>
        <begin position="498"/>
        <end position="689"/>
    </location>
</feature>
<keyword evidence="3" id="KW-1003">Cell membrane</keyword>
<feature type="compositionally biased region" description="Basic and acidic residues" evidence="16">
    <location>
        <begin position="16"/>
        <end position="27"/>
    </location>
</feature>
<feature type="compositionally biased region" description="Low complexity" evidence="16">
    <location>
        <begin position="765"/>
        <end position="775"/>
    </location>
</feature>
<feature type="transmembrane region" description="Helical" evidence="17">
    <location>
        <begin position="174"/>
        <end position="193"/>
    </location>
</feature>
<evidence type="ECO:0000256" key="13">
    <source>
        <dbReference type="ARBA" id="ARBA00024986"/>
    </source>
</evidence>
<dbReference type="GO" id="GO:0007059">
    <property type="term" value="P:chromosome segregation"/>
    <property type="evidence" value="ECO:0007669"/>
    <property type="project" value="UniProtKB-KW"/>
</dbReference>
<dbReference type="InterPro" id="IPR002543">
    <property type="entry name" value="FtsK_dom"/>
</dbReference>
<dbReference type="SUPFAM" id="SSF46785">
    <property type="entry name" value="Winged helix' DNA-binding domain"/>
    <property type="match status" value="1"/>
</dbReference>
<dbReference type="GO" id="GO:0005524">
    <property type="term" value="F:ATP binding"/>
    <property type="evidence" value="ECO:0007669"/>
    <property type="project" value="UniProtKB-UniRule"/>
</dbReference>
<proteinExistence type="inferred from homology"/>
<evidence type="ECO:0000256" key="12">
    <source>
        <dbReference type="ARBA" id="ARBA00023306"/>
    </source>
</evidence>
<keyword evidence="9 17" id="KW-1133">Transmembrane helix</keyword>
<dbReference type="Gene3D" id="1.10.10.10">
    <property type="entry name" value="Winged helix-like DNA-binding domain superfamily/Winged helix DNA-binding domain"/>
    <property type="match status" value="1"/>
</dbReference>
<evidence type="ECO:0000256" key="2">
    <source>
        <dbReference type="ARBA" id="ARBA00006474"/>
    </source>
</evidence>
<evidence type="ECO:0000256" key="10">
    <source>
        <dbReference type="ARBA" id="ARBA00023125"/>
    </source>
</evidence>
<dbReference type="InterPro" id="IPR003593">
    <property type="entry name" value="AAA+_ATPase"/>
</dbReference>
<feature type="region of interest" description="Disordered" evidence="16">
    <location>
        <begin position="251"/>
        <end position="276"/>
    </location>
</feature>
<dbReference type="SMART" id="SM00382">
    <property type="entry name" value="AAA"/>
    <property type="match status" value="1"/>
</dbReference>
<keyword evidence="4" id="KW-0132">Cell division</keyword>
<evidence type="ECO:0000256" key="14">
    <source>
        <dbReference type="ARBA" id="ARBA00025923"/>
    </source>
</evidence>
<evidence type="ECO:0000313" key="19">
    <source>
        <dbReference type="EMBL" id="SHM41551.1"/>
    </source>
</evidence>
<feature type="compositionally biased region" description="Acidic residues" evidence="16">
    <location>
        <begin position="346"/>
        <end position="356"/>
    </location>
</feature>
<dbReference type="InterPro" id="IPR036390">
    <property type="entry name" value="WH_DNA-bd_sf"/>
</dbReference>
<dbReference type="SUPFAM" id="SSF52540">
    <property type="entry name" value="P-loop containing nucleoside triphosphate hydrolases"/>
    <property type="match status" value="1"/>
</dbReference>
<feature type="compositionally biased region" description="Basic and acidic residues" evidence="16">
    <location>
        <begin position="258"/>
        <end position="271"/>
    </location>
</feature>
<dbReference type="PANTHER" id="PTHR22683:SF41">
    <property type="entry name" value="DNA TRANSLOCASE FTSK"/>
    <property type="match status" value="1"/>
</dbReference>
<evidence type="ECO:0000256" key="11">
    <source>
        <dbReference type="ARBA" id="ARBA00023136"/>
    </source>
</evidence>
<evidence type="ECO:0000256" key="3">
    <source>
        <dbReference type="ARBA" id="ARBA00022475"/>
    </source>
</evidence>
<feature type="transmembrane region" description="Helical" evidence="17">
    <location>
        <begin position="107"/>
        <end position="129"/>
    </location>
</feature>
<evidence type="ECO:0000313" key="20">
    <source>
        <dbReference type="Proteomes" id="UP000184394"/>
    </source>
</evidence>
<dbReference type="AlphaFoldDB" id="A0A1M7ILH7"/>
<evidence type="ECO:0000259" key="18">
    <source>
        <dbReference type="PROSITE" id="PS50901"/>
    </source>
</evidence>
<keyword evidence="8 15" id="KW-0067">ATP-binding</keyword>
<feature type="binding site" evidence="15">
    <location>
        <begin position="515"/>
        <end position="522"/>
    </location>
    <ligand>
        <name>ATP</name>
        <dbReference type="ChEBI" id="CHEBI:30616"/>
    </ligand>
</feature>
<dbReference type="InterPro" id="IPR025199">
    <property type="entry name" value="FtsK_4TM"/>
</dbReference>
<feature type="region of interest" description="Disordered" evidence="16">
    <location>
        <begin position="338"/>
        <end position="357"/>
    </location>
</feature>
<keyword evidence="11 17" id="KW-0472">Membrane</keyword>
<evidence type="ECO:0000256" key="15">
    <source>
        <dbReference type="PROSITE-ProRule" id="PRU00289"/>
    </source>
</evidence>
<reference evidence="19 20" key="1">
    <citation type="submission" date="2016-11" db="EMBL/GenBank/DDBJ databases">
        <authorList>
            <person name="Jaros S."/>
            <person name="Januszkiewicz K."/>
            <person name="Wedrychowicz H."/>
        </authorList>
    </citation>
    <scope>NUCLEOTIDE SEQUENCE [LARGE SCALE GENOMIC DNA]</scope>
    <source>
        <strain evidence="19 20">Y1</strain>
    </source>
</reference>
<dbReference type="Pfam" id="PF01580">
    <property type="entry name" value="FtsK_SpoIIIE"/>
    <property type="match status" value="1"/>
</dbReference>
<keyword evidence="6 15" id="KW-0547">Nucleotide-binding</keyword>
<dbReference type="PROSITE" id="PS50901">
    <property type="entry name" value="FTSK"/>
    <property type="match status" value="1"/>
</dbReference>
<gene>
    <name evidence="19" type="ORF">SAMN04487860_104191</name>
</gene>
<dbReference type="GO" id="GO:0051301">
    <property type="term" value="P:cell division"/>
    <property type="evidence" value="ECO:0007669"/>
    <property type="project" value="UniProtKB-KW"/>
</dbReference>
<feature type="compositionally biased region" description="Basic residues" evidence="16">
    <location>
        <begin position="1"/>
        <end position="15"/>
    </location>
</feature>
<evidence type="ECO:0000256" key="8">
    <source>
        <dbReference type="ARBA" id="ARBA00022840"/>
    </source>
</evidence>
<keyword evidence="7" id="KW-0159">Chromosome partition</keyword>
<dbReference type="RefSeq" id="WP_072949845.1">
    <property type="nucleotide sequence ID" value="NZ_FRCT01000004.1"/>
</dbReference>
<dbReference type="SMART" id="SM00843">
    <property type="entry name" value="Ftsk_gamma"/>
    <property type="match status" value="1"/>
</dbReference>
<comment type="function">
    <text evidence="13">Essential cell division protein that coordinates cell division and chromosome segregation. The N-terminus is involved in assembly of the cell-division machinery. The C-terminus functions as a DNA motor that moves dsDNA in an ATP-dependent manner towards the dif recombination site, which is located within the replication terminus region. Required for activation of the Xer recombinase, allowing activation of chromosome unlinking by recombination.</text>
</comment>
<dbReference type="InterPro" id="IPR018541">
    <property type="entry name" value="Ftsk_gamma"/>
</dbReference>
<dbReference type="Pfam" id="PF17854">
    <property type="entry name" value="FtsK_alpha"/>
    <property type="match status" value="1"/>
</dbReference>
<sequence length="851" mass="92823">MAQTQTKKKASAKTQKKPEAPKREPVKSNKKTAPQNESNQLWSIILFALGILSALMVLVRGTKGWLALHNLLLGLFGIAAFLIPVILIYTAIKLGTEQTRKNISGRTVWCIAMIFLASAAFQIFFVGEIPEKQRFLNQLKSLYKNGTDLKSGGVASMLIAGPLLRFFGKLGARLISLVLFFVFGMLLSGRGLIDFLRLLATPFVFIGKCINGIQNMFIGGEFVDAFGDDDLDDDKEKKDFDADLEAISMTNRRKSTRKPSEKAAQDERDVEGLPDGFFDIPLPTDHLIDYGEEEAAAIPEPPAEEEKPPVHLTAPVIEETAEPEPTDEGLEQLISKAADKPAPTEEVIEEETEPEEEKPVYILPPIDILTRPVVRSNRTEAMVEMREKAEVIVNTLKSFGVTVRIKDLIRGPSITRYEIQPGPGIKVSKIKGLEDDIALSLAAQGVRIEAPIPGKAAVGIEIPNSTKDMVTLREILTSSEFRESKSKLAFAVGKDITGNAIVGDIAKMPHVIIAGTTGSGKSVCTRSIIMSILYNANPDEVKLILIDPKIVEFKIFENIPHLLIPIVTDCKRAAGALCWAVNEMMRRYNIFAEAGANDLRSYNELAEVDGDRSPMPQIVVFIDELADMMLVAGKDVEDYICRLAQMGRAAGMHLVVATQRPTTDVITGLIKANIPSRIALSVKSVTDSRTIIDMGGADKLLGNGDMLYMPIGAGKPVRVQGCFSSNEDIAETVRYIKAQADVTYDPAITGAVEGYTPQSQGGSGSSDSGSAVGSGSDEDIVEAAIKVAVEAGQLSTSMLQRKLKLGYARAARIMDELEERGVIGASEGAKPRKVLMSKMQYDEWRLRRMDE</sequence>
<accession>A0A1M7ILH7</accession>
<feature type="transmembrane region" description="Helical" evidence="17">
    <location>
        <begin position="41"/>
        <end position="59"/>
    </location>
</feature>
<dbReference type="InterPro" id="IPR027417">
    <property type="entry name" value="P-loop_NTPase"/>
</dbReference>
<dbReference type="EMBL" id="FRCT01000004">
    <property type="protein sequence ID" value="SHM41551.1"/>
    <property type="molecule type" value="Genomic_DNA"/>
</dbReference>
<evidence type="ECO:0000256" key="17">
    <source>
        <dbReference type="SAM" id="Phobius"/>
    </source>
</evidence>
<evidence type="ECO:0000256" key="5">
    <source>
        <dbReference type="ARBA" id="ARBA00022692"/>
    </source>
</evidence>
<dbReference type="Pfam" id="PF09397">
    <property type="entry name" value="FtsK_gamma"/>
    <property type="match status" value="1"/>
</dbReference>
<keyword evidence="12" id="KW-0131">Cell cycle</keyword>
<keyword evidence="10" id="KW-0238">DNA-binding</keyword>
<protein>
    <submittedName>
        <fullName evidence="19">DNA translocase FtsK</fullName>
    </submittedName>
</protein>
<dbReference type="Gene3D" id="3.30.980.40">
    <property type="match status" value="1"/>
</dbReference>
<feature type="region of interest" description="Disordered" evidence="16">
    <location>
        <begin position="1"/>
        <end position="34"/>
    </location>
</feature>
<comment type="subcellular location">
    <subcellularLocation>
        <location evidence="1">Cell membrane</location>
        <topology evidence="1">Multi-pass membrane protein</topology>
    </subcellularLocation>
</comment>
<dbReference type="PANTHER" id="PTHR22683">
    <property type="entry name" value="SPORULATION PROTEIN RELATED"/>
    <property type="match status" value="1"/>
</dbReference>
<comment type="subunit">
    <text evidence="14">Homohexamer. Forms a ring that surrounds DNA.</text>
</comment>
<evidence type="ECO:0000256" key="1">
    <source>
        <dbReference type="ARBA" id="ARBA00004651"/>
    </source>
</evidence>
<dbReference type="InterPro" id="IPR036388">
    <property type="entry name" value="WH-like_DNA-bd_sf"/>
</dbReference>
<dbReference type="GO" id="GO:0003677">
    <property type="term" value="F:DNA binding"/>
    <property type="evidence" value="ECO:0007669"/>
    <property type="project" value="UniProtKB-KW"/>
</dbReference>
<dbReference type="Gene3D" id="3.40.50.300">
    <property type="entry name" value="P-loop containing nucleotide triphosphate hydrolases"/>
    <property type="match status" value="1"/>
</dbReference>
<evidence type="ECO:0000256" key="16">
    <source>
        <dbReference type="SAM" id="MobiDB-lite"/>
    </source>
</evidence>
<evidence type="ECO:0000256" key="7">
    <source>
        <dbReference type="ARBA" id="ARBA00022829"/>
    </source>
</evidence>
<evidence type="ECO:0000256" key="9">
    <source>
        <dbReference type="ARBA" id="ARBA00022989"/>
    </source>
</evidence>
<comment type="similarity">
    <text evidence="2">Belongs to the FtsK/SpoIIIE/SftA family.</text>
</comment>
<dbReference type="Pfam" id="PF13491">
    <property type="entry name" value="FtsK_4TM"/>
    <property type="match status" value="1"/>
</dbReference>